<evidence type="ECO:0000313" key="1">
    <source>
        <dbReference type="EMBL" id="HIU93463.1"/>
    </source>
</evidence>
<dbReference type="AlphaFoldDB" id="A0A9D1N1G3"/>
<organism evidence="1 2">
    <name type="scientific">Candidatus Limenecus avicola</name>
    <dbReference type="NCBI Taxonomy" id="2840847"/>
    <lineage>
        <taxon>Bacteria</taxon>
        <taxon>Bacillati</taxon>
        <taxon>Bacillota</taxon>
        <taxon>Clostridia</taxon>
        <taxon>Eubacteriales</taxon>
        <taxon>Clostridiaceae</taxon>
        <taxon>Clostridiaceae incertae sedis</taxon>
        <taxon>Candidatus Limenecus</taxon>
    </lineage>
</organism>
<accession>A0A9D1N1G3</accession>
<name>A0A9D1N1G3_9CLOT</name>
<reference evidence="1" key="2">
    <citation type="journal article" date="2021" name="PeerJ">
        <title>Extensive microbial diversity within the chicken gut microbiome revealed by metagenomics and culture.</title>
        <authorList>
            <person name="Gilroy R."/>
            <person name="Ravi A."/>
            <person name="Getino M."/>
            <person name="Pursley I."/>
            <person name="Horton D.L."/>
            <person name="Alikhan N.F."/>
            <person name="Baker D."/>
            <person name="Gharbi K."/>
            <person name="Hall N."/>
            <person name="Watson M."/>
            <person name="Adriaenssens E.M."/>
            <person name="Foster-Nyarko E."/>
            <person name="Jarju S."/>
            <person name="Secka A."/>
            <person name="Antonio M."/>
            <person name="Oren A."/>
            <person name="Chaudhuri R.R."/>
            <person name="La Ragione R."/>
            <person name="Hildebrand F."/>
            <person name="Pallen M.J."/>
        </authorList>
    </citation>
    <scope>NUCLEOTIDE SEQUENCE</scope>
    <source>
        <strain evidence="1">CHK154-7741</strain>
    </source>
</reference>
<protein>
    <recommendedName>
        <fullName evidence="3">Flagellar protein</fullName>
    </recommendedName>
</protein>
<gene>
    <name evidence="1" type="ORF">IAD26_10080</name>
</gene>
<comment type="caution">
    <text evidence="1">The sequence shown here is derived from an EMBL/GenBank/DDBJ whole genome shotgun (WGS) entry which is preliminary data.</text>
</comment>
<evidence type="ECO:0008006" key="3">
    <source>
        <dbReference type="Google" id="ProtNLM"/>
    </source>
</evidence>
<sequence length="113" mass="12808">MANVANCKKCGALFLQSGKRDICDKCFEEQNKLISEINSYVTLSGEQFIPVEDIMAKFNITRNEFEAFFLAGKFVRISNKVTIKCAKCGKVIPIENRTNFLCNECAKKLQNEI</sequence>
<dbReference type="EMBL" id="DVOD01000072">
    <property type="protein sequence ID" value="HIU93463.1"/>
    <property type="molecule type" value="Genomic_DNA"/>
</dbReference>
<dbReference type="Proteomes" id="UP000886748">
    <property type="component" value="Unassembled WGS sequence"/>
</dbReference>
<reference evidence="1" key="1">
    <citation type="submission" date="2020-10" db="EMBL/GenBank/DDBJ databases">
        <authorList>
            <person name="Gilroy R."/>
        </authorList>
    </citation>
    <scope>NUCLEOTIDE SEQUENCE</scope>
    <source>
        <strain evidence="1">CHK154-7741</strain>
    </source>
</reference>
<proteinExistence type="predicted"/>
<evidence type="ECO:0000313" key="2">
    <source>
        <dbReference type="Proteomes" id="UP000886748"/>
    </source>
</evidence>